<keyword evidence="1" id="KW-0812">Transmembrane</keyword>
<evidence type="ECO:0000313" key="3">
    <source>
        <dbReference type="Proteomes" id="UP001358417"/>
    </source>
</evidence>
<feature type="transmembrane region" description="Helical" evidence="1">
    <location>
        <begin position="718"/>
        <end position="743"/>
    </location>
</feature>
<dbReference type="EMBL" id="JAVRRD010000006">
    <property type="protein sequence ID" value="KAK5057815.1"/>
    <property type="molecule type" value="Genomic_DNA"/>
</dbReference>
<organism evidence="2 3">
    <name type="scientific">Exophiala bonariae</name>
    <dbReference type="NCBI Taxonomy" id="1690606"/>
    <lineage>
        <taxon>Eukaryota</taxon>
        <taxon>Fungi</taxon>
        <taxon>Dikarya</taxon>
        <taxon>Ascomycota</taxon>
        <taxon>Pezizomycotina</taxon>
        <taxon>Eurotiomycetes</taxon>
        <taxon>Chaetothyriomycetidae</taxon>
        <taxon>Chaetothyriales</taxon>
        <taxon>Herpotrichiellaceae</taxon>
        <taxon>Exophiala</taxon>
    </lineage>
</organism>
<keyword evidence="3" id="KW-1185">Reference proteome</keyword>
<evidence type="ECO:0000256" key="1">
    <source>
        <dbReference type="SAM" id="Phobius"/>
    </source>
</evidence>
<dbReference type="Proteomes" id="UP001358417">
    <property type="component" value="Unassembled WGS sequence"/>
</dbReference>
<reference evidence="2 3" key="1">
    <citation type="submission" date="2023-08" db="EMBL/GenBank/DDBJ databases">
        <title>Black Yeasts Isolated from many extreme environments.</title>
        <authorList>
            <person name="Coleine C."/>
            <person name="Stajich J.E."/>
            <person name="Selbmann L."/>
        </authorList>
    </citation>
    <scope>NUCLEOTIDE SEQUENCE [LARGE SCALE GENOMIC DNA]</scope>
    <source>
        <strain evidence="2 3">CCFEE 5792</strain>
    </source>
</reference>
<accession>A0AAV9NIM3</accession>
<evidence type="ECO:0000313" key="2">
    <source>
        <dbReference type="EMBL" id="KAK5057815.1"/>
    </source>
</evidence>
<name>A0AAV9NIM3_9EURO</name>
<sequence>MLGNMEISVGVASGMIAIAVTIVTLIVPNAMVLLLVAFLRDEHPAVTWSVVSRAFSSSLWPVILRSDQATSRGNPPLINFVTWLKPLTLFLISVAAIVTPMGLYEGLVLTKQMQPTTFMDLLDVTSMGYGTPPRSDLGFSRQCWGAYPVQCPGTNYVITMNETTASFDDEAFDRRIPTALVELYQSGLALQSRSVSSYFDIQARQYEYKDKYSPNGTSYLVDSFRPMGSRILDDSIYLIDGLIVNMEKGGVGFRKHTAPGGLTYGAQWDEDILFHEPETFCVNTNLTWETQVAVPTDNYTETLDDPDGYLVDQGGFYNINKTSPYLDDWFVDLQTQLLEHGDPSLEARAYRAGWWMNVLNMYYLNVTKPGTNRTAYMNSKLGQRFPANNSFGVEYKDKLTFSGFNGLITGIPSGFEYSNGTIAVSNSSYDDLYWSNPFNMTTNNWTDVAPTCTAAMSGDFANNTNLDVRCGLLLGPAKRVDGSTNSIVEPGSWWTRPIYSCASATKVSIKSVRFIYNSSNTNTLDSIKVLSITDKTYPNETSLPIWGVETPNMKLRDLDPFYGLIAPEKQNSINLTTIRSPHMYVPASSATVWDLELSPNIPGTDFNPGVEGPPQIWSTVYGSTSSNMADYAGTTNLALLQKWLTLSSNTTSAAHITNLIWTDVAANYFTGTRSWLTPQDYMPPNLAKRQSDASGSTSSDVNDVVPVQVYVRRLQYHWVYGIPAFLVLVLTIVIVTAAGIATISGRGSIARLRHFMWSLSPGRMFAAFLFPQEGDLYSPTNPWVDRVGRRNVRIVDEGSQVKGMPLSQVQYSQLNQKEPAQQVTIASTTAFEPGEVGYDRQRA</sequence>
<protein>
    <submittedName>
        <fullName evidence="2">Uncharacterized protein</fullName>
    </submittedName>
</protein>
<keyword evidence="1" id="KW-1133">Transmembrane helix</keyword>
<dbReference type="RefSeq" id="XP_064708933.1">
    <property type="nucleotide sequence ID" value="XM_064855344.1"/>
</dbReference>
<gene>
    <name evidence="2" type="ORF">LTR84_011816</name>
</gene>
<feature type="transmembrane region" description="Helical" evidence="1">
    <location>
        <begin position="12"/>
        <end position="39"/>
    </location>
</feature>
<proteinExistence type="predicted"/>
<feature type="transmembrane region" description="Helical" evidence="1">
    <location>
        <begin position="83"/>
        <end position="104"/>
    </location>
</feature>
<keyword evidence="1" id="KW-0472">Membrane</keyword>
<dbReference type="AlphaFoldDB" id="A0AAV9NIM3"/>
<dbReference type="GeneID" id="89979966"/>
<comment type="caution">
    <text evidence="2">The sequence shown here is derived from an EMBL/GenBank/DDBJ whole genome shotgun (WGS) entry which is preliminary data.</text>
</comment>